<organism evidence="1 2">
    <name type="scientific">Prauserella sediminis</name>
    <dbReference type="NCBI Taxonomy" id="577680"/>
    <lineage>
        <taxon>Bacteria</taxon>
        <taxon>Bacillati</taxon>
        <taxon>Actinomycetota</taxon>
        <taxon>Actinomycetes</taxon>
        <taxon>Pseudonocardiales</taxon>
        <taxon>Pseudonocardiaceae</taxon>
        <taxon>Prauserella</taxon>
        <taxon>Prauserella salsuginis group</taxon>
    </lineage>
</organism>
<gene>
    <name evidence="1" type="ORF">FB384_004183</name>
</gene>
<dbReference type="RefSeq" id="WP_183786459.1">
    <property type="nucleotide sequence ID" value="NZ_JACIBS010000003.1"/>
</dbReference>
<name>A0A839XPS3_9PSEU</name>
<evidence type="ECO:0000313" key="1">
    <source>
        <dbReference type="EMBL" id="MBB3665230.1"/>
    </source>
</evidence>
<protein>
    <recommendedName>
        <fullName evidence="3">Glycosyl transferase family 2</fullName>
    </recommendedName>
</protein>
<sequence length="409" mass="43131">MSTPDIVEPGETYSVPAASPSGAPVVIVVPAAAHGTVAQIVTQAEHAVHVARGRHTPVCTVLVDTSAPADTHAREAFLSSPTGCSRHAVACPRAGWGAAVARGFRHALHLQASLVVVDADKPTGEDAVAGHLPLSTAITMLREQALPGVVCGPLARPWWQRQLATHVLRPLLAPGLGLTLVDPDARTLVLSPRAVQIALNPRWRLDTLPGEQGLTVLAAARYAGMDLDQGPPRTPSITLDQLSSDVGDLADHDRGLGLLEAALATTRLARAVPANAVPPWTADLVPANVDDHDVLDKALAFAADARASPPGAAMPRAGDWPGPLIEAWYAARGLSPNLNAIACRLWDAYTHRVHAWLRAAVRLDAHPARLRQSVIAANTEFLTATATPINPVTTLAMENHEHHRLPQAI</sequence>
<reference evidence="1 2" key="1">
    <citation type="submission" date="2020-08" db="EMBL/GenBank/DDBJ databases">
        <title>Sequencing the genomes of 1000 actinobacteria strains.</title>
        <authorList>
            <person name="Klenk H.-P."/>
        </authorList>
    </citation>
    <scope>NUCLEOTIDE SEQUENCE [LARGE SCALE GENOMIC DNA]</scope>
    <source>
        <strain evidence="1 2">DSM 45267</strain>
    </source>
</reference>
<dbReference type="Proteomes" id="UP000564573">
    <property type="component" value="Unassembled WGS sequence"/>
</dbReference>
<keyword evidence="2" id="KW-1185">Reference proteome</keyword>
<dbReference type="EMBL" id="JACIBS010000003">
    <property type="protein sequence ID" value="MBB3665230.1"/>
    <property type="molecule type" value="Genomic_DNA"/>
</dbReference>
<evidence type="ECO:0000313" key="2">
    <source>
        <dbReference type="Proteomes" id="UP000564573"/>
    </source>
</evidence>
<proteinExistence type="predicted"/>
<evidence type="ECO:0008006" key="3">
    <source>
        <dbReference type="Google" id="ProtNLM"/>
    </source>
</evidence>
<dbReference type="AlphaFoldDB" id="A0A839XPS3"/>
<accession>A0A839XPS3</accession>
<comment type="caution">
    <text evidence="1">The sequence shown here is derived from an EMBL/GenBank/DDBJ whole genome shotgun (WGS) entry which is preliminary data.</text>
</comment>